<dbReference type="RefSeq" id="WP_209333360.1">
    <property type="nucleotide sequence ID" value="NZ_JAGIYY010000001.1"/>
</dbReference>
<dbReference type="NCBIfam" id="TIGR01892">
    <property type="entry name" value="AcOrn-deacetyl"/>
    <property type="match status" value="1"/>
</dbReference>
<dbReference type="Proteomes" id="UP000666240">
    <property type="component" value="Unassembled WGS sequence"/>
</dbReference>
<dbReference type="InterPro" id="IPR010169">
    <property type="entry name" value="AcOrn-deacetyl"/>
</dbReference>
<dbReference type="Gene3D" id="3.40.630.10">
    <property type="entry name" value="Zn peptidases"/>
    <property type="match status" value="1"/>
</dbReference>
<organism evidence="5 6">
    <name type="scientific">Tianweitania sediminis</name>
    <dbReference type="NCBI Taxonomy" id="1502156"/>
    <lineage>
        <taxon>Bacteria</taxon>
        <taxon>Pseudomonadati</taxon>
        <taxon>Pseudomonadota</taxon>
        <taxon>Alphaproteobacteria</taxon>
        <taxon>Hyphomicrobiales</taxon>
        <taxon>Phyllobacteriaceae</taxon>
        <taxon>Tianweitania</taxon>
    </lineage>
</organism>
<dbReference type="EC" id="3.5.1.16" evidence="5"/>
<dbReference type="GO" id="GO:0046872">
    <property type="term" value="F:metal ion binding"/>
    <property type="evidence" value="ECO:0007669"/>
    <property type="project" value="UniProtKB-KW"/>
</dbReference>
<dbReference type="Gene3D" id="3.30.70.360">
    <property type="match status" value="1"/>
</dbReference>
<proteinExistence type="predicted"/>
<evidence type="ECO:0000256" key="3">
    <source>
        <dbReference type="ARBA" id="ARBA00023285"/>
    </source>
</evidence>
<dbReference type="InterPro" id="IPR002933">
    <property type="entry name" value="Peptidase_M20"/>
</dbReference>
<protein>
    <submittedName>
        <fullName evidence="5">Acetylornithine deacetylase</fullName>
        <ecNumber evidence="5">3.5.1.16</ecNumber>
    </submittedName>
</protein>
<dbReference type="Pfam" id="PF07687">
    <property type="entry name" value="M20_dimer"/>
    <property type="match status" value="1"/>
</dbReference>
<keyword evidence="2 5" id="KW-0378">Hydrolase</keyword>
<dbReference type="InterPro" id="IPR036264">
    <property type="entry name" value="Bact_exopeptidase_dim_dom"/>
</dbReference>
<dbReference type="CDD" id="cd03894">
    <property type="entry name" value="M20_ArgE"/>
    <property type="match status" value="1"/>
</dbReference>
<dbReference type="InterPro" id="IPR011650">
    <property type="entry name" value="Peptidase_M20_dimer"/>
</dbReference>
<feature type="domain" description="Peptidase M20 dimerisation" evidence="4">
    <location>
        <begin position="174"/>
        <end position="282"/>
    </location>
</feature>
<keyword evidence="1" id="KW-0479">Metal-binding</keyword>
<dbReference type="Pfam" id="PF01546">
    <property type="entry name" value="Peptidase_M20"/>
    <property type="match status" value="1"/>
</dbReference>
<evidence type="ECO:0000256" key="2">
    <source>
        <dbReference type="ARBA" id="ARBA00022801"/>
    </source>
</evidence>
<comment type="caution">
    <text evidence="5">The sequence shown here is derived from an EMBL/GenBank/DDBJ whole genome shotgun (WGS) entry which is preliminary data.</text>
</comment>
<gene>
    <name evidence="5" type="primary">argE</name>
    <name evidence="5" type="ORF">J5Y06_01595</name>
</gene>
<accession>A0A8J7UH32</accession>
<reference evidence="5" key="1">
    <citation type="submission" date="2021-03" db="EMBL/GenBank/DDBJ databases">
        <title>Genome sequencing and assembly of Tianweitania sediminis.</title>
        <authorList>
            <person name="Chhetri G."/>
        </authorList>
    </citation>
    <scope>NUCLEOTIDE SEQUENCE</scope>
    <source>
        <strain evidence="5">Z8</strain>
    </source>
</reference>
<dbReference type="AlphaFoldDB" id="A0A8J7UH32"/>
<dbReference type="NCBIfam" id="NF005710">
    <property type="entry name" value="PRK07522.1"/>
    <property type="match status" value="1"/>
</dbReference>
<dbReference type="PANTHER" id="PTHR43808">
    <property type="entry name" value="ACETYLORNITHINE DEACETYLASE"/>
    <property type="match status" value="1"/>
</dbReference>
<evidence type="ECO:0000256" key="1">
    <source>
        <dbReference type="ARBA" id="ARBA00022723"/>
    </source>
</evidence>
<dbReference type="GO" id="GO:0008777">
    <property type="term" value="F:acetylornithine deacetylase activity"/>
    <property type="evidence" value="ECO:0007669"/>
    <property type="project" value="UniProtKB-EC"/>
</dbReference>
<dbReference type="PANTHER" id="PTHR43808:SF31">
    <property type="entry name" value="N-ACETYL-L-CITRULLINE DEACETYLASE"/>
    <property type="match status" value="1"/>
</dbReference>
<evidence type="ECO:0000313" key="6">
    <source>
        <dbReference type="Proteomes" id="UP000666240"/>
    </source>
</evidence>
<evidence type="ECO:0000313" key="5">
    <source>
        <dbReference type="EMBL" id="MBP0437343.1"/>
    </source>
</evidence>
<name>A0A8J7UH32_9HYPH</name>
<dbReference type="SUPFAM" id="SSF55031">
    <property type="entry name" value="Bacterial exopeptidase dimerisation domain"/>
    <property type="match status" value="1"/>
</dbReference>
<keyword evidence="3" id="KW-0170">Cobalt</keyword>
<dbReference type="GO" id="GO:0006526">
    <property type="term" value="P:L-arginine biosynthetic process"/>
    <property type="evidence" value="ECO:0007669"/>
    <property type="project" value="InterPro"/>
</dbReference>
<dbReference type="InterPro" id="IPR050072">
    <property type="entry name" value="Peptidase_M20A"/>
</dbReference>
<dbReference type="EMBL" id="JAGIYY010000001">
    <property type="protein sequence ID" value="MBP0437343.1"/>
    <property type="molecule type" value="Genomic_DNA"/>
</dbReference>
<evidence type="ECO:0000259" key="4">
    <source>
        <dbReference type="Pfam" id="PF07687"/>
    </source>
</evidence>
<keyword evidence="6" id="KW-1185">Reference proteome</keyword>
<sequence length="387" mass="41590">MTKTPSEIELLDRLVGFNTVSSRSNLDLIDFVRFYLEGLGVSSTILPDASGKKANLLASIGPVDVPGYVLSGHTDVVPVEGQEWSRDPFMMWRENDRLYGRGTTDMKGFVACMLARVPAMLAEPLAAPFHLALSYDEEVGCLGAYGLVDHMVETLPEQLAVFVGEPTEMGVVGGHKGSTGLLTTIAGKACHSSRPDLGVNAIFHAMDLIGELRHYAQELRATPDAGSPFELPYTTVGVGVIQGGTARNAIPGDVRFQWDIRATKAGIVETLVDRFRAYSDAKVLPVMKAGFEGSSISTEFAYDVPPLVPSEGSLAETLAKRFAGTNHVGTVNYGSEAGIFQRAGMPTIVCGPGRDSEAHITDEWIAVEQMQRCTAFLDGLIGHARRS</sequence>
<dbReference type="SUPFAM" id="SSF53187">
    <property type="entry name" value="Zn-dependent exopeptidases"/>
    <property type="match status" value="1"/>
</dbReference>